<evidence type="ECO:0000256" key="1">
    <source>
        <dbReference type="SAM" id="MobiDB-lite"/>
    </source>
</evidence>
<accession>A0A267F438</accession>
<organism evidence="2 3">
    <name type="scientific">Macrostomum lignano</name>
    <dbReference type="NCBI Taxonomy" id="282301"/>
    <lineage>
        <taxon>Eukaryota</taxon>
        <taxon>Metazoa</taxon>
        <taxon>Spiralia</taxon>
        <taxon>Lophotrochozoa</taxon>
        <taxon>Platyhelminthes</taxon>
        <taxon>Rhabditophora</taxon>
        <taxon>Macrostomorpha</taxon>
        <taxon>Macrostomida</taxon>
        <taxon>Macrostomidae</taxon>
        <taxon>Macrostomum</taxon>
    </lineage>
</organism>
<feature type="compositionally biased region" description="Polar residues" evidence="1">
    <location>
        <begin position="15"/>
        <end position="27"/>
    </location>
</feature>
<gene>
    <name evidence="2" type="ORF">BOX15_Mlig010462g1</name>
</gene>
<dbReference type="Proteomes" id="UP000215902">
    <property type="component" value="Unassembled WGS sequence"/>
</dbReference>
<protein>
    <submittedName>
        <fullName evidence="2">Uncharacterized protein</fullName>
    </submittedName>
</protein>
<evidence type="ECO:0000313" key="2">
    <source>
        <dbReference type="EMBL" id="PAA68538.1"/>
    </source>
</evidence>
<keyword evidence="3" id="KW-1185">Reference proteome</keyword>
<reference evidence="2 3" key="1">
    <citation type="submission" date="2017-06" db="EMBL/GenBank/DDBJ databases">
        <title>A platform for efficient transgenesis in Macrostomum lignano, a flatworm model organism for stem cell research.</title>
        <authorList>
            <person name="Berezikov E."/>
        </authorList>
    </citation>
    <scope>NUCLEOTIDE SEQUENCE [LARGE SCALE GENOMIC DNA]</scope>
    <source>
        <strain evidence="2">DV1</strain>
        <tissue evidence="2">Whole organism</tissue>
    </source>
</reference>
<dbReference type="EMBL" id="NIVC01001389">
    <property type="protein sequence ID" value="PAA68538.1"/>
    <property type="molecule type" value="Genomic_DNA"/>
</dbReference>
<proteinExistence type="predicted"/>
<feature type="region of interest" description="Disordered" evidence="1">
    <location>
        <begin position="1"/>
        <end position="34"/>
    </location>
</feature>
<evidence type="ECO:0000313" key="3">
    <source>
        <dbReference type="Proteomes" id="UP000215902"/>
    </source>
</evidence>
<name>A0A267F438_9PLAT</name>
<sequence>MQIKFPALRGDASQKRSSVSAQGQESSPHSKKTVREICGASGRKTGARSVHARDMPVKLLKIAHEDCMPVSELADFKADPLRAARAEEW</sequence>
<dbReference type="AlphaFoldDB" id="A0A267F438"/>
<comment type="caution">
    <text evidence="2">The sequence shown here is derived from an EMBL/GenBank/DDBJ whole genome shotgun (WGS) entry which is preliminary data.</text>
</comment>